<dbReference type="Proteomes" id="UP000789901">
    <property type="component" value="Unassembled WGS sequence"/>
</dbReference>
<sequence>KMVRFVGKGASVLKDVPNIIMLVLKQYALSVMSEPIPILESVARMAEFMTMPGAKIKKLKWNRSLWDPLM</sequence>
<proteinExistence type="predicted"/>
<reference evidence="1 2" key="1">
    <citation type="submission" date="2021-06" db="EMBL/GenBank/DDBJ databases">
        <authorList>
            <person name="Kallberg Y."/>
            <person name="Tangrot J."/>
            <person name="Rosling A."/>
        </authorList>
    </citation>
    <scope>NUCLEOTIDE SEQUENCE [LARGE SCALE GENOMIC DNA]</scope>
    <source>
        <strain evidence="1 2">120-4 pot B 10/14</strain>
    </source>
</reference>
<feature type="non-terminal residue" evidence="1">
    <location>
        <position position="1"/>
    </location>
</feature>
<protein>
    <submittedName>
        <fullName evidence="1">28264_t:CDS:1</fullName>
    </submittedName>
</protein>
<evidence type="ECO:0000313" key="1">
    <source>
        <dbReference type="EMBL" id="CAG8825094.1"/>
    </source>
</evidence>
<comment type="caution">
    <text evidence="1">The sequence shown here is derived from an EMBL/GenBank/DDBJ whole genome shotgun (WGS) entry which is preliminary data.</text>
</comment>
<dbReference type="EMBL" id="CAJVQB010037317">
    <property type="protein sequence ID" value="CAG8825094.1"/>
    <property type="molecule type" value="Genomic_DNA"/>
</dbReference>
<keyword evidence="2" id="KW-1185">Reference proteome</keyword>
<accession>A0ABN7WBB8</accession>
<organism evidence="1 2">
    <name type="scientific">Gigaspora margarita</name>
    <dbReference type="NCBI Taxonomy" id="4874"/>
    <lineage>
        <taxon>Eukaryota</taxon>
        <taxon>Fungi</taxon>
        <taxon>Fungi incertae sedis</taxon>
        <taxon>Mucoromycota</taxon>
        <taxon>Glomeromycotina</taxon>
        <taxon>Glomeromycetes</taxon>
        <taxon>Diversisporales</taxon>
        <taxon>Gigasporaceae</taxon>
        <taxon>Gigaspora</taxon>
    </lineage>
</organism>
<gene>
    <name evidence="1" type="ORF">GMARGA_LOCUS28750</name>
</gene>
<name>A0ABN7WBB8_GIGMA</name>
<evidence type="ECO:0000313" key="2">
    <source>
        <dbReference type="Proteomes" id="UP000789901"/>
    </source>
</evidence>